<keyword evidence="3" id="KW-1185">Reference proteome</keyword>
<organism evidence="2 3">
    <name type="scientific">Jatrophihabitans lederbergiae</name>
    <dbReference type="NCBI Taxonomy" id="3075547"/>
    <lineage>
        <taxon>Bacteria</taxon>
        <taxon>Bacillati</taxon>
        <taxon>Actinomycetota</taxon>
        <taxon>Actinomycetes</taxon>
        <taxon>Jatrophihabitantales</taxon>
        <taxon>Jatrophihabitantaceae</taxon>
        <taxon>Jatrophihabitans</taxon>
    </lineage>
</organism>
<gene>
    <name evidence="2" type="ORF">RM423_20155</name>
</gene>
<name>A0ABU2JG21_9ACTN</name>
<protein>
    <submittedName>
        <fullName evidence="2">Uncharacterized protein</fullName>
    </submittedName>
</protein>
<dbReference type="EMBL" id="JAVREH010000047">
    <property type="protein sequence ID" value="MDT0263691.1"/>
    <property type="molecule type" value="Genomic_DNA"/>
</dbReference>
<accession>A0ABU2JG21</accession>
<evidence type="ECO:0000256" key="1">
    <source>
        <dbReference type="SAM" id="MobiDB-lite"/>
    </source>
</evidence>
<evidence type="ECO:0000313" key="2">
    <source>
        <dbReference type="EMBL" id="MDT0263691.1"/>
    </source>
</evidence>
<dbReference type="RefSeq" id="WP_311424837.1">
    <property type="nucleotide sequence ID" value="NZ_JAVREH010000047.1"/>
</dbReference>
<dbReference type="Proteomes" id="UP001183176">
    <property type="component" value="Unassembled WGS sequence"/>
</dbReference>
<evidence type="ECO:0000313" key="3">
    <source>
        <dbReference type="Proteomes" id="UP001183176"/>
    </source>
</evidence>
<reference evidence="3" key="1">
    <citation type="submission" date="2023-07" db="EMBL/GenBank/DDBJ databases">
        <title>30 novel species of actinomycetes from the DSMZ collection.</title>
        <authorList>
            <person name="Nouioui I."/>
        </authorList>
    </citation>
    <scope>NUCLEOTIDE SEQUENCE [LARGE SCALE GENOMIC DNA]</scope>
    <source>
        <strain evidence="3">DSM 44399</strain>
    </source>
</reference>
<proteinExistence type="predicted"/>
<comment type="caution">
    <text evidence="2">The sequence shown here is derived from an EMBL/GenBank/DDBJ whole genome shotgun (WGS) entry which is preliminary data.</text>
</comment>
<sequence>MPLRWDGDVDDLPGGYSDSLARGWHDYDACAAADTLVICAAQVRPGSGTYVIPEALAPLHVDRAADNGVLTDPASGSDTADRSAIGQRRRASR</sequence>
<feature type="region of interest" description="Disordered" evidence="1">
    <location>
        <begin position="67"/>
        <end position="93"/>
    </location>
</feature>